<organism evidence="1 2">
    <name type="scientific">Rhynchophorus ferrugineus</name>
    <name type="common">Red palm weevil</name>
    <name type="synonym">Curculio ferrugineus</name>
    <dbReference type="NCBI Taxonomy" id="354439"/>
    <lineage>
        <taxon>Eukaryota</taxon>
        <taxon>Metazoa</taxon>
        <taxon>Ecdysozoa</taxon>
        <taxon>Arthropoda</taxon>
        <taxon>Hexapoda</taxon>
        <taxon>Insecta</taxon>
        <taxon>Pterygota</taxon>
        <taxon>Neoptera</taxon>
        <taxon>Endopterygota</taxon>
        <taxon>Coleoptera</taxon>
        <taxon>Polyphaga</taxon>
        <taxon>Cucujiformia</taxon>
        <taxon>Curculionidae</taxon>
        <taxon>Dryophthorinae</taxon>
        <taxon>Rhynchophorus</taxon>
    </lineage>
</organism>
<dbReference type="AlphaFoldDB" id="A0A834M465"/>
<gene>
    <name evidence="1" type="ORF">GWI33_017195</name>
</gene>
<dbReference type="Proteomes" id="UP000625711">
    <property type="component" value="Unassembled WGS sequence"/>
</dbReference>
<sequence>MWYYRRCRNGVIEKSGCYPKELHYKGAPVQDFHGLILVHEYILVIAFANELFVGNSNLDVSSDPMIVKMVYIFQFLAERFRALRIKLLIPKRISSEYIPTFIHDKIEKLIIGNNRRPKDSLQGPVSIMGCILRKSKMKNRMCDILNFGESSNSFSKMSNFK</sequence>
<evidence type="ECO:0000313" key="1">
    <source>
        <dbReference type="EMBL" id="KAF7269773.1"/>
    </source>
</evidence>
<evidence type="ECO:0000313" key="2">
    <source>
        <dbReference type="Proteomes" id="UP000625711"/>
    </source>
</evidence>
<keyword evidence="2" id="KW-1185">Reference proteome</keyword>
<proteinExistence type="predicted"/>
<comment type="caution">
    <text evidence="1">The sequence shown here is derived from an EMBL/GenBank/DDBJ whole genome shotgun (WGS) entry which is preliminary data.</text>
</comment>
<reference evidence="1" key="1">
    <citation type="submission" date="2020-08" db="EMBL/GenBank/DDBJ databases">
        <title>Genome sequencing and assembly of the red palm weevil Rhynchophorus ferrugineus.</title>
        <authorList>
            <person name="Dias G.B."/>
            <person name="Bergman C.M."/>
            <person name="Manee M."/>
        </authorList>
    </citation>
    <scope>NUCLEOTIDE SEQUENCE</scope>
    <source>
        <strain evidence="1">AA-2017</strain>
        <tissue evidence="1">Whole larva</tissue>
    </source>
</reference>
<accession>A0A834M465</accession>
<name>A0A834M465_RHYFE</name>
<protein>
    <submittedName>
        <fullName evidence="1">Uncharacterized protein</fullName>
    </submittedName>
</protein>
<dbReference type="EMBL" id="JAACXV010014186">
    <property type="protein sequence ID" value="KAF7269773.1"/>
    <property type="molecule type" value="Genomic_DNA"/>
</dbReference>